<dbReference type="InterPro" id="IPR058238">
    <property type="entry name" value="Lant_leader_dom"/>
</dbReference>
<dbReference type="AlphaFoldDB" id="A0A2P8H9J6"/>
<name>A0A2P8H9J6_CHINA</name>
<accession>A0A2P8H9J6</accession>
<evidence type="ECO:0000313" key="2">
    <source>
        <dbReference type="Proteomes" id="UP000240971"/>
    </source>
</evidence>
<protein>
    <submittedName>
        <fullName evidence="1">Uncharacterized protein</fullName>
    </submittedName>
</protein>
<sequence length="62" mass="6734">MKKKQQPGKLKLGKIKIATLSPAQQNMLQGGQLLTSAPRCPTRQLCPSMEVNCESIIIACIP</sequence>
<dbReference type="NCBIfam" id="NF038153">
    <property type="entry name" value="lant_leader_L1a"/>
    <property type="match status" value="1"/>
</dbReference>
<gene>
    <name evidence="1" type="ORF">CLV51_110105</name>
</gene>
<evidence type="ECO:0000313" key="1">
    <source>
        <dbReference type="EMBL" id="PSL42888.1"/>
    </source>
</evidence>
<proteinExistence type="predicted"/>
<reference evidence="1 2" key="1">
    <citation type="submission" date="2018-03" db="EMBL/GenBank/DDBJ databases">
        <title>Genomic Encyclopedia of Archaeal and Bacterial Type Strains, Phase II (KMG-II): from individual species to whole genera.</title>
        <authorList>
            <person name="Goeker M."/>
        </authorList>
    </citation>
    <scope>NUCLEOTIDE SEQUENCE [LARGE SCALE GENOMIC DNA]</scope>
    <source>
        <strain evidence="1 2">DSM 24859</strain>
    </source>
</reference>
<dbReference type="RefSeq" id="WP_106531339.1">
    <property type="nucleotide sequence ID" value="NZ_PYAW01000010.1"/>
</dbReference>
<keyword evidence="2" id="KW-1185">Reference proteome</keyword>
<dbReference type="EMBL" id="PYAW01000010">
    <property type="protein sequence ID" value="PSL42888.1"/>
    <property type="molecule type" value="Genomic_DNA"/>
</dbReference>
<dbReference type="Proteomes" id="UP000240971">
    <property type="component" value="Unassembled WGS sequence"/>
</dbReference>
<comment type="caution">
    <text evidence="1">The sequence shown here is derived from an EMBL/GenBank/DDBJ whole genome shotgun (WGS) entry which is preliminary data.</text>
</comment>
<organism evidence="1 2">
    <name type="scientific">Chitinophaga niastensis</name>
    <dbReference type="NCBI Taxonomy" id="536980"/>
    <lineage>
        <taxon>Bacteria</taxon>
        <taxon>Pseudomonadati</taxon>
        <taxon>Bacteroidota</taxon>
        <taxon>Chitinophagia</taxon>
        <taxon>Chitinophagales</taxon>
        <taxon>Chitinophagaceae</taxon>
        <taxon>Chitinophaga</taxon>
    </lineage>
</organism>